<reference evidence="6" key="2">
    <citation type="submission" date="2020-02" db="EMBL/GenBank/DDBJ databases">
        <authorList>
            <person name="Littmann E."/>
            <person name="Sorbara M."/>
        </authorList>
    </citation>
    <scope>NUCLEOTIDE SEQUENCE</scope>
    <source>
        <strain evidence="6">MSK.17.11</strain>
        <strain evidence="5">MSK.17.38</strain>
    </source>
</reference>
<feature type="domain" description="GH29D-like beta-sandwich" evidence="4">
    <location>
        <begin position="338"/>
        <end position="404"/>
    </location>
</feature>
<gene>
    <name evidence="6" type="ORF">G5A66_00225</name>
    <name evidence="5" type="ORF">G5A75_02580</name>
</gene>
<evidence type="ECO:0000313" key="8">
    <source>
        <dbReference type="Proteomes" id="UP000701680"/>
    </source>
</evidence>
<keyword evidence="7" id="KW-1185">Reference proteome</keyword>
<reference evidence="7 8" key="1">
    <citation type="journal article" date="2020" name="Cell Host Microbe">
        <title>Functional and Genomic Variation between Human-Derived Isolates of Lachnospiraceae Reveals Inter- and Intra-Species Diversity.</title>
        <authorList>
            <person name="Sorbara M.T."/>
            <person name="Littmann E.R."/>
            <person name="Fontana E."/>
            <person name="Moody T.U."/>
            <person name="Kohout C.E."/>
            <person name="Gjonbalaj M."/>
            <person name="Eaton V."/>
            <person name="Seok R."/>
            <person name="Leiner I.M."/>
            <person name="Pamer E.G."/>
        </authorList>
    </citation>
    <scope>NUCLEOTIDE SEQUENCE [LARGE SCALE GENOMIC DNA]</scope>
    <source>
        <strain evidence="6 7">MSK.17.11</strain>
        <strain evidence="5 8">MSK.17.38</strain>
    </source>
</reference>
<feature type="compositionally biased region" description="Basic residues" evidence="2">
    <location>
        <begin position="98"/>
        <end position="109"/>
    </location>
</feature>
<protein>
    <submittedName>
        <fullName evidence="6">Zinc ribbon domain-containing protein</fullName>
    </submittedName>
</protein>
<evidence type="ECO:0000313" key="6">
    <source>
        <dbReference type="EMBL" id="NVH57093.1"/>
    </source>
</evidence>
<comment type="caution">
    <text evidence="6">The sequence shown here is derived from an EMBL/GenBank/DDBJ whole genome shotgun (WGS) entry which is preliminary data.</text>
</comment>
<dbReference type="EMBL" id="JAAITX010000001">
    <property type="protein sequence ID" value="NVH57093.1"/>
    <property type="molecule type" value="Genomic_DNA"/>
</dbReference>
<feature type="region of interest" description="Disordered" evidence="2">
    <location>
        <begin position="63"/>
        <end position="109"/>
    </location>
</feature>
<keyword evidence="3" id="KW-0472">Membrane</keyword>
<dbReference type="Gene3D" id="1.25.40.10">
    <property type="entry name" value="Tetratricopeptide repeat domain"/>
    <property type="match status" value="1"/>
</dbReference>
<accession>A0A850HJA1</accession>
<dbReference type="InterPro" id="IPR026876">
    <property type="entry name" value="Fn3_assoc_repeat"/>
</dbReference>
<dbReference type="InterPro" id="IPR011990">
    <property type="entry name" value="TPR-like_helical_dom_sf"/>
</dbReference>
<name>A0A850HJA1_9FIRM</name>
<keyword evidence="3" id="KW-1133">Transmembrane helix</keyword>
<dbReference type="PROSITE" id="PS50005">
    <property type="entry name" value="TPR"/>
    <property type="match status" value="1"/>
</dbReference>
<dbReference type="Pfam" id="PF13287">
    <property type="entry name" value="Fn3_assoc"/>
    <property type="match status" value="1"/>
</dbReference>
<feature type="transmembrane region" description="Helical" evidence="3">
    <location>
        <begin position="118"/>
        <end position="136"/>
    </location>
</feature>
<dbReference type="EMBL" id="JAAIUO010000001">
    <property type="protein sequence ID" value="NSK13776.1"/>
    <property type="molecule type" value="Genomic_DNA"/>
</dbReference>
<dbReference type="Pfam" id="PF13290">
    <property type="entry name" value="CHB_HEX_C_1"/>
    <property type="match status" value="1"/>
</dbReference>
<dbReference type="InterPro" id="IPR019734">
    <property type="entry name" value="TPR_rpt"/>
</dbReference>
<feature type="repeat" description="TPR" evidence="1">
    <location>
        <begin position="174"/>
        <end position="207"/>
    </location>
</feature>
<dbReference type="Pfam" id="PF14559">
    <property type="entry name" value="TPR_19"/>
    <property type="match status" value="1"/>
</dbReference>
<organism evidence="6 7">
    <name type="scientific">Dorea phocaeensis</name>
    <dbReference type="NCBI Taxonomy" id="2040291"/>
    <lineage>
        <taxon>Bacteria</taxon>
        <taxon>Bacillati</taxon>
        <taxon>Bacillota</taxon>
        <taxon>Clostridia</taxon>
        <taxon>Lachnospirales</taxon>
        <taxon>Lachnospiraceae</taxon>
        <taxon>Dorea</taxon>
    </lineage>
</organism>
<dbReference type="Proteomes" id="UP000528555">
    <property type="component" value="Unassembled WGS sequence"/>
</dbReference>
<dbReference type="RefSeq" id="WP_173814264.1">
    <property type="nucleotide sequence ID" value="NZ_JAAITX010000001.1"/>
</dbReference>
<evidence type="ECO:0000313" key="7">
    <source>
        <dbReference type="Proteomes" id="UP000528555"/>
    </source>
</evidence>
<dbReference type="SUPFAM" id="SSF48452">
    <property type="entry name" value="TPR-like"/>
    <property type="match status" value="1"/>
</dbReference>
<dbReference type="Proteomes" id="UP000701680">
    <property type="component" value="Unassembled WGS sequence"/>
</dbReference>
<evidence type="ECO:0000256" key="2">
    <source>
        <dbReference type="SAM" id="MobiDB-lite"/>
    </source>
</evidence>
<proteinExistence type="predicted"/>
<dbReference type="AlphaFoldDB" id="A0A850HJA1"/>
<keyword evidence="3" id="KW-0812">Transmembrane</keyword>
<feature type="compositionally biased region" description="Basic and acidic residues" evidence="2">
    <location>
        <begin position="67"/>
        <end position="97"/>
    </location>
</feature>
<keyword evidence="1" id="KW-0802">TPR repeat</keyword>
<dbReference type="InterPro" id="IPR059177">
    <property type="entry name" value="GH29D-like_dom"/>
</dbReference>
<evidence type="ECO:0000256" key="3">
    <source>
        <dbReference type="SAM" id="Phobius"/>
    </source>
</evidence>
<evidence type="ECO:0000313" key="5">
    <source>
        <dbReference type="EMBL" id="NSK13776.1"/>
    </source>
</evidence>
<evidence type="ECO:0000256" key="1">
    <source>
        <dbReference type="PROSITE-ProRule" id="PRU00339"/>
    </source>
</evidence>
<evidence type="ECO:0000259" key="4">
    <source>
        <dbReference type="Pfam" id="PF13290"/>
    </source>
</evidence>
<sequence>MRCKYCGHSIPEGMLYCENCGKEVCIVPEYNPLDDLLSEQIKGAINGDEPDNEEFYHYRTSAATGRRRTDTVSQRERAHAGRDRIQPERERKLSERERKRRQAERRREIKRKKRRKRMLILLIILIGIVGGCFALYQVSYRGIVRKGYRELKKESYQEAKRAFEKALSKDSKKADAYIGLSKVYLEEEIPEEGENLFLDALEKQPKNVELYEACVQFYLDSHQSEEIPHLLEDAEEVVTEALAEYIISEPEFSLDDEEVFEDVRELELTASKGQSIYYTTDGSKPTKSSTKYTEPIQLDEGDTEIQAIAVDKKGIPSLVASKTYTVELPIEDAPAVSPSTGQYDTAVPIEIKVPEGYEAYYTLDGTEPTTASKKYDGPITMPQGETLFKAILVNGKGRESGVTTRNYMLETSE</sequence>